<name>A0A7D7LTA1_9ACTN</name>
<organism evidence="10 11">
    <name type="scientific">Gordonia jinghuaiqii</name>
    <dbReference type="NCBI Taxonomy" id="2758710"/>
    <lineage>
        <taxon>Bacteria</taxon>
        <taxon>Bacillati</taxon>
        <taxon>Actinomycetota</taxon>
        <taxon>Actinomycetes</taxon>
        <taxon>Mycobacteriales</taxon>
        <taxon>Gordoniaceae</taxon>
        <taxon>Gordonia</taxon>
    </lineage>
</organism>
<dbReference type="AlphaFoldDB" id="A0A7D7LTA1"/>
<feature type="active site" evidence="5">
    <location>
        <position position="265"/>
    </location>
</feature>
<evidence type="ECO:0000259" key="9">
    <source>
        <dbReference type="Pfam" id="PF00171"/>
    </source>
</evidence>
<sequence>MQMTSVASQSRSVSAEGADGPATLAHSTLERLRLTFADGRTRTLQWRLAQLEGLARLLNENEDAIVAALDSDLGRPPADAWLADIAAVLAEIKTARSGLKKWMSDTTVRLPLMQAPGRGRVHREPQGIVLIIGPWNYPLYLTLGPLVGALAAGNCAVVKPSEFAPRSSALLAELLPRYIDRDAVQVVEGGVPETSALIAARVDHIFFTGSPAVGKRIMAAAAPHLTPVTLELGGKSPVIVDDHADIAVAARRIVWAKLMNSGQTCITPDYILATDKVADKLTRAIVRTLKSFRPQPDPGLRIVDSRQFDRLLGLLNGHNGQIVHGGGTSREGLTIEPTVILDPDPDSEVMQEEIFGPILPIVTVKDLSAAIDFINAREKPLAAYLFSGSRTAADRVVAETSSGGVVINHIGLHCMAPNLPFGGVGNSGMGAYHGRWGYETMSHRKAVVTTSTRPDPPLLYPPARTWKQRILRRFF</sequence>
<keyword evidence="11" id="KW-1185">Reference proteome</keyword>
<accession>A0A7D7LTA1</accession>
<dbReference type="InterPro" id="IPR029510">
    <property type="entry name" value="Ald_DH_CS_GLU"/>
</dbReference>
<dbReference type="InterPro" id="IPR015590">
    <property type="entry name" value="Aldehyde_DH_dom"/>
</dbReference>
<feature type="domain" description="Aldehyde dehydrogenase" evidence="9">
    <location>
        <begin position="12"/>
        <end position="447"/>
    </location>
</feature>
<evidence type="ECO:0000313" key="11">
    <source>
        <dbReference type="Proteomes" id="UP000515663"/>
    </source>
</evidence>
<dbReference type="CDD" id="cd07087">
    <property type="entry name" value="ALDH_F3-13-14_CALDH-like"/>
    <property type="match status" value="1"/>
</dbReference>
<keyword evidence="3" id="KW-0520">NAD</keyword>
<dbReference type="Pfam" id="PF00171">
    <property type="entry name" value="Aldedh"/>
    <property type="match status" value="1"/>
</dbReference>
<dbReference type="Gene3D" id="3.40.605.10">
    <property type="entry name" value="Aldehyde Dehydrogenase, Chain A, domain 1"/>
    <property type="match status" value="1"/>
</dbReference>
<dbReference type="SUPFAM" id="SSF53720">
    <property type="entry name" value="ALDH-like"/>
    <property type="match status" value="1"/>
</dbReference>
<evidence type="ECO:0000256" key="2">
    <source>
        <dbReference type="ARBA" id="ARBA00023002"/>
    </source>
</evidence>
<dbReference type="FunFam" id="3.40.605.10:FF:000004">
    <property type="entry name" value="Aldehyde dehydrogenase"/>
    <property type="match status" value="1"/>
</dbReference>
<comment type="similarity">
    <text evidence="1 4 7">Belongs to the aldehyde dehydrogenase family.</text>
</comment>
<feature type="region of interest" description="Disordered" evidence="8">
    <location>
        <begin position="1"/>
        <end position="20"/>
    </location>
</feature>
<dbReference type="PANTHER" id="PTHR43570">
    <property type="entry name" value="ALDEHYDE DEHYDROGENASE"/>
    <property type="match status" value="1"/>
</dbReference>
<proteinExistence type="inferred from homology"/>
<dbReference type="InterPro" id="IPR016163">
    <property type="entry name" value="Ald_DH_C"/>
</dbReference>
<evidence type="ECO:0000313" key="10">
    <source>
        <dbReference type="EMBL" id="QMT02740.1"/>
    </source>
</evidence>
<evidence type="ECO:0000256" key="6">
    <source>
        <dbReference type="PROSITE-ProRule" id="PRU10007"/>
    </source>
</evidence>
<evidence type="ECO:0000256" key="1">
    <source>
        <dbReference type="ARBA" id="ARBA00009986"/>
    </source>
</evidence>
<evidence type="ECO:0000256" key="5">
    <source>
        <dbReference type="PIRSR" id="PIRSR036492-1"/>
    </source>
</evidence>
<dbReference type="PANTHER" id="PTHR43570:SF16">
    <property type="entry name" value="ALDEHYDE DEHYDROGENASE TYPE III, ISOFORM Q"/>
    <property type="match status" value="1"/>
</dbReference>
<dbReference type="InterPro" id="IPR016161">
    <property type="entry name" value="Ald_DH/histidinol_DH"/>
</dbReference>
<dbReference type="KEGG" id="gji:H1R19_06275"/>
<keyword evidence="2 4" id="KW-0560">Oxidoreductase</keyword>
<reference evidence="11" key="1">
    <citation type="submission" date="2020-07" db="EMBL/GenBank/DDBJ databases">
        <title>novel species isolated from the respiratory tract of Marmot.</title>
        <authorList>
            <person name="Zhang G."/>
        </authorList>
    </citation>
    <scope>NUCLEOTIDE SEQUENCE [LARGE SCALE GENOMIC DNA]</scope>
    <source>
        <strain evidence="11">686</strain>
    </source>
</reference>
<dbReference type="GO" id="GO:0006081">
    <property type="term" value="P:aldehyde metabolic process"/>
    <property type="evidence" value="ECO:0007669"/>
    <property type="project" value="InterPro"/>
</dbReference>
<gene>
    <name evidence="10" type="ORF">H1R19_06275</name>
</gene>
<evidence type="ECO:0000256" key="8">
    <source>
        <dbReference type="SAM" id="MobiDB-lite"/>
    </source>
</evidence>
<dbReference type="Proteomes" id="UP000515663">
    <property type="component" value="Chromosome"/>
</dbReference>
<protein>
    <recommendedName>
        <fullName evidence="4">Aldehyde dehydrogenase</fullName>
    </recommendedName>
</protein>
<dbReference type="EMBL" id="CP059491">
    <property type="protein sequence ID" value="QMT02740.1"/>
    <property type="molecule type" value="Genomic_DNA"/>
</dbReference>
<feature type="active site" evidence="5 6">
    <location>
        <position position="231"/>
    </location>
</feature>
<dbReference type="PROSITE" id="PS00687">
    <property type="entry name" value="ALDEHYDE_DEHYDR_GLU"/>
    <property type="match status" value="1"/>
</dbReference>
<evidence type="ECO:0000256" key="7">
    <source>
        <dbReference type="RuleBase" id="RU003345"/>
    </source>
</evidence>
<evidence type="ECO:0000256" key="3">
    <source>
        <dbReference type="ARBA" id="ARBA00023027"/>
    </source>
</evidence>
<dbReference type="Gene3D" id="3.40.309.10">
    <property type="entry name" value="Aldehyde Dehydrogenase, Chain A, domain 2"/>
    <property type="match status" value="1"/>
</dbReference>
<dbReference type="GO" id="GO:0004029">
    <property type="term" value="F:aldehyde dehydrogenase (NAD+) activity"/>
    <property type="evidence" value="ECO:0007669"/>
    <property type="project" value="TreeGrafter"/>
</dbReference>
<dbReference type="GO" id="GO:0005737">
    <property type="term" value="C:cytoplasm"/>
    <property type="evidence" value="ECO:0007669"/>
    <property type="project" value="TreeGrafter"/>
</dbReference>
<evidence type="ECO:0000256" key="4">
    <source>
        <dbReference type="PIRNR" id="PIRNR036492"/>
    </source>
</evidence>
<dbReference type="InterPro" id="IPR012394">
    <property type="entry name" value="Aldehyde_DH_NAD(P)"/>
</dbReference>
<feature type="compositionally biased region" description="Polar residues" evidence="8">
    <location>
        <begin position="1"/>
        <end position="13"/>
    </location>
</feature>
<dbReference type="FunFam" id="3.40.309.10:FF:000003">
    <property type="entry name" value="Aldehyde dehydrogenase"/>
    <property type="match status" value="1"/>
</dbReference>
<dbReference type="PIRSF" id="PIRSF036492">
    <property type="entry name" value="ALDH"/>
    <property type="match status" value="1"/>
</dbReference>
<dbReference type="InterPro" id="IPR016162">
    <property type="entry name" value="Ald_DH_N"/>
</dbReference>